<keyword evidence="2" id="KW-1185">Reference proteome</keyword>
<name>A0A183LCA2_9TREM</name>
<proteinExistence type="predicted"/>
<accession>A0A183LCA2</accession>
<sequence>MNVIQCYAPTGDSNDDDKVEDVRIEIGADIASDNHLVVAKVNMKLKKQWTTGDTALLRFNTAFLPDTDHLNGFEIALNNTFQALQDPLKEETTMEGN</sequence>
<dbReference type="Proteomes" id="UP000277204">
    <property type="component" value="Unassembled WGS sequence"/>
</dbReference>
<dbReference type="EMBL" id="UZAI01000313">
    <property type="protein sequence ID" value="VDO51268.1"/>
    <property type="molecule type" value="Genomic_DNA"/>
</dbReference>
<protein>
    <submittedName>
        <fullName evidence="1">Uncharacterized protein</fullName>
    </submittedName>
</protein>
<gene>
    <name evidence="1" type="ORF">SMRZ_LOCUS1427</name>
</gene>
<evidence type="ECO:0000313" key="1">
    <source>
        <dbReference type="EMBL" id="VDO51268.1"/>
    </source>
</evidence>
<dbReference type="AlphaFoldDB" id="A0A183LCA2"/>
<reference evidence="1 2" key="1">
    <citation type="submission" date="2018-11" db="EMBL/GenBank/DDBJ databases">
        <authorList>
            <consortium name="Pathogen Informatics"/>
        </authorList>
    </citation>
    <scope>NUCLEOTIDE SEQUENCE [LARGE SCALE GENOMIC DNA]</scope>
    <source>
        <strain evidence="1 2">Zambia</strain>
    </source>
</reference>
<evidence type="ECO:0000313" key="2">
    <source>
        <dbReference type="Proteomes" id="UP000277204"/>
    </source>
</evidence>
<organism evidence="1 2">
    <name type="scientific">Schistosoma margrebowiei</name>
    <dbReference type="NCBI Taxonomy" id="48269"/>
    <lineage>
        <taxon>Eukaryota</taxon>
        <taxon>Metazoa</taxon>
        <taxon>Spiralia</taxon>
        <taxon>Lophotrochozoa</taxon>
        <taxon>Platyhelminthes</taxon>
        <taxon>Trematoda</taxon>
        <taxon>Digenea</taxon>
        <taxon>Strigeidida</taxon>
        <taxon>Schistosomatoidea</taxon>
        <taxon>Schistosomatidae</taxon>
        <taxon>Schistosoma</taxon>
    </lineage>
</organism>